<dbReference type="Gene3D" id="1.10.10.2830">
    <property type="match status" value="1"/>
</dbReference>
<keyword evidence="7" id="KW-1185">Reference proteome</keyword>
<evidence type="ECO:0000313" key="7">
    <source>
        <dbReference type="Proteomes" id="UP000028730"/>
    </source>
</evidence>
<dbReference type="SUPFAM" id="SSF110849">
    <property type="entry name" value="ParB/Sulfiredoxin"/>
    <property type="match status" value="1"/>
</dbReference>
<dbReference type="Pfam" id="PF02195">
    <property type="entry name" value="ParB_N"/>
    <property type="match status" value="1"/>
</dbReference>
<feature type="region of interest" description="Disordered" evidence="4">
    <location>
        <begin position="1"/>
        <end position="228"/>
    </location>
</feature>
<reference evidence="6 7" key="1">
    <citation type="journal article" date="2014" name="Appl. Environ. Microbiol.">
        <title>Genomic encyclopedia of type strains of the genus Bifidobacterium.</title>
        <authorList>
            <person name="Milani C."/>
            <person name="Lugli G.A."/>
            <person name="Duranti S."/>
            <person name="Turroni F."/>
            <person name="Bottacini F."/>
            <person name="Mangifesta M."/>
            <person name="Sanchez B."/>
            <person name="Viappiani A."/>
            <person name="Mancabelli L."/>
            <person name="Taminiau B."/>
            <person name="Delcenserie V."/>
            <person name="Barrangou R."/>
            <person name="Margolles A."/>
            <person name="van Sinderen D."/>
            <person name="Ventura M."/>
        </authorList>
    </citation>
    <scope>NUCLEOTIDE SEQUENCE [LARGE SCALE GENOMIC DNA]</scope>
    <source>
        <strain evidence="6 7">DSM 19703</strain>
    </source>
</reference>
<dbReference type="GO" id="GO:0003677">
    <property type="term" value="F:DNA binding"/>
    <property type="evidence" value="ECO:0007669"/>
    <property type="project" value="UniProtKB-KW"/>
</dbReference>
<dbReference type="Proteomes" id="UP000028730">
    <property type="component" value="Unassembled WGS sequence"/>
</dbReference>
<protein>
    <submittedName>
        <fullName evidence="6">ParB-like partition protein</fullName>
    </submittedName>
</protein>
<feature type="compositionally biased region" description="Polar residues" evidence="4">
    <location>
        <begin position="147"/>
        <end position="156"/>
    </location>
</feature>
<dbReference type="STRING" id="1341695.BBOMB_1212"/>
<dbReference type="Pfam" id="PF17762">
    <property type="entry name" value="HTH_ParB"/>
    <property type="match status" value="1"/>
</dbReference>
<dbReference type="FunFam" id="3.90.1530.30:FF:000001">
    <property type="entry name" value="Chromosome partitioning protein ParB"/>
    <property type="match status" value="1"/>
</dbReference>
<feature type="region of interest" description="Disordered" evidence="4">
    <location>
        <begin position="243"/>
        <end position="270"/>
    </location>
</feature>
<dbReference type="Gene3D" id="3.90.1530.30">
    <property type="match status" value="1"/>
</dbReference>
<dbReference type="InterPro" id="IPR004437">
    <property type="entry name" value="ParB/RepB/Spo0J"/>
</dbReference>
<evidence type="ECO:0000256" key="1">
    <source>
        <dbReference type="ARBA" id="ARBA00006295"/>
    </source>
</evidence>
<evidence type="ECO:0000256" key="4">
    <source>
        <dbReference type="SAM" id="MobiDB-lite"/>
    </source>
</evidence>
<dbReference type="SUPFAM" id="SSF109709">
    <property type="entry name" value="KorB DNA-binding domain-like"/>
    <property type="match status" value="1"/>
</dbReference>
<feature type="domain" description="ParB-like N-terminal" evidence="5">
    <location>
        <begin position="286"/>
        <end position="394"/>
    </location>
</feature>
<keyword evidence="3" id="KW-0238">DNA-binding</keyword>
<evidence type="ECO:0000313" key="6">
    <source>
        <dbReference type="EMBL" id="KFF31810.1"/>
    </source>
</evidence>
<dbReference type="NCBIfam" id="TIGR00180">
    <property type="entry name" value="parB_part"/>
    <property type="match status" value="1"/>
</dbReference>
<evidence type="ECO:0000256" key="2">
    <source>
        <dbReference type="ARBA" id="ARBA00022829"/>
    </source>
</evidence>
<keyword evidence="2" id="KW-0159">Chromosome partition</keyword>
<feature type="compositionally biased region" description="Basic and acidic residues" evidence="4">
    <location>
        <begin position="43"/>
        <end position="66"/>
    </location>
</feature>
<accession>A0A086BPE6</accession>
<dbReference type="CDD" id="cd16393">
    <property type="entry name" value="SPO0J_N"/>
    <property type="match status" value="1"/>
</dbReference>
<comment type="caution">
    <text evidence="6">The sequence shown here is derived from an EMBL/GenBank/DDBJ whole genome shotgun (WGS) entry which is preliminary data.</text>
</comment>
<dbReference type="InterPro" id="IPR003115">
    <property type="entry name" value="ParB_N"/>
</dbReference>
<evidence type="ECO:0000259" key="5">
    <source>
        <dbReference type="SMART" id="SM00470"/>
    </source>
</evidence>
<dbReference type="eggNOG" id="COG1475">
    <property type="taxonomic scope" value="Bacteria"/>
</dbReference>
<dbReference type="GO" id="GO:0007059">
    <property type="term" value="P:chromosome segregation"/>
    <property type="evidence" value="ECO:0007669"/>
    <property type="project" value="UniProtKB-KW"/>
</dbReference>
<dbReference type="EMBL" id="ATLK01000001">
    <property type="protein sequence ID" value="KFF31810.1"/>
    <property type="molecule type" value="Genomic_DNA"/>
</dbReference>
<organism evidence="6 7">
    <name type="scientific">Bifidobacterium bombi DSM 19703</name>
    <dbReference type="NCBI Taxonomy" id="1341695"/>
    <lineage>
        <taxon>Bacteria</taxon>
        <taxon>Bacillati</taxon>
        <taxon>Actinomycetota</taxon>
        <taxon>Actinomycetes</taxon>
        <taxon>Bifidobacteriales</taxon>
        <taxon>Bifidobacteriaceae</taxon>
        <taxon>Bifidobacterium</taxon>
    </lineage>
</organism>
<name>A0A086BPE6_9BIFI</name>
<gene>
    <name evidence="6" type="ORF">BBOMB_1212</name>
</gene>
<dbReference type="PANTHER" id="PTHR33375:SF1">
    <property type="entry name" value="CHROMOSOME-PARTITIONING PROTEIN PARB-RELATED"/>
    <property type="match status" value="1"/>
</dbReference>
<dbReference type="GO" id="GO:0005694">
    <property type="term" value="C:chromosome"/>
    <property type="evidence" value="ECO:0007669"/>
    <property type="project" value="TreeGrafter"/>
</dbReference>
<dbReference type="InterPro" id="IPR041468">
    <property type="entry name" value="HTH_ParB/Spo0J"/>
</dbReference>
<proteinExistence type="inferred from homology"/>
<comment type="similarity">
    <text evidence="1">Belongs to the ParB family.</text>
</comment>
<evidence type="ECO:0000256" key="3">
    <source>
        <dbReference type="ARBA" id="ARBA00023125"/>
    </source>
</evidence>
<dbReference type="GO" id="GO:0045881">
    <property type="term" value="P:positive regulation of sporulation resulting in formation of a cellular spore"/>
    <property type="evidence" value="ECO:0007669"/>
    <property type="project" value="TreeGrafter"/>
</dbReference>
<dbReference type="InterPro" id="IPR036086">
    <property type="entry name" value="ParB/Sulfiredoxin_sf"/>
</dbReference>
<feature type="compositionally biased region" description="Polar residues" evidence="4">
    <location>
        <begin position="207"/>
        <end position="228"/>
    </location>
</feature>
<dbReference type="SMART" id="SM00470">
    <property type="entry name" value="ParB"/>
    <property type="match status" value="1"/>
</dbReference>
<dbReference type="InterPro" id="IPR050336">
    <property type="entry name" value="Chromosome_partition/occlusion"/>
</dbReference>
<feature type="compositionally biased region" description="Polar residues" evidence="4">
    <location>
        <begin position="92"/>
        <end position="105"/>
    </location>
</feature>
<sequence length="570" mass="61244">MASKSRLGKGLGALFPALPGNVREDETPNAVDNAKQVTSTEGEPEKAVVSRETTIKRKTEGARDFGKGAAGKAPMKPVRDARQVGSAAGSLESPTVTNTVDSDNASFAMGGGNASNHDPVVRGLRNKADIAGKASDQSSEEEMATAKSGTVASNKPHNGEGKGKSVKSGPSSRQNVSRETTSKSKQRRKSIPSIETLKHPSDVFFGTTGSASSRSNVTGIKEASTTVETSSAPMMIDVGIGRKGAGATKGDAGRLQSVDAGQTNPSKSDGIRADEALKPVQGGYLAELELDQIGPNLHQPRAIFDEDDLRELADSLREVGVLQPVVVRRRPIAKQASVIARNQEHVEGLDSEYELIMGERRWRAAHLAGLKTIPAIVKTTSDDDMLRDALLENLHRVALNPLEEAAAYQQMMDDFGLTQEQLSHSVSKSRSQIANTLRLLNLPPSVQKKVSAGVLSAGHARALLGLQTAEDMEKLAKRILQEGLSVRSTEEMVAMKTNSGQVDKKHPVKRNDSWSQSPITRRLENRFDTKVTIKGSKKHGRIEIVFSSPEDMDRIVNLLAPEQDSASHWV</sequence>
<dbReference type="FunFam" id="1.10.10.2830:FF:000001">
    <property type="entry name" value="Chromosome partitioning protein ParB"/>
    <property type="match status" value="1"/>
</dbReference>
<dbReference type="AlphaFoldDB" id="A0A086BPE6"/>
<dbReference type="PANTHER" id="PTHR33375">
    <property type="entry name" value="CHROMOSOME-PARTITIONING PROTEIN PARB-RELATED"/>
    <property type="match status" value="1"/>
</dbReference>